<dbReference type="Gramene" id="OB02G28870.1">
    <property type="protein sequence ID" value="OB02G28870.1"/>
    <property type="gene ID" value="OB02G28870"/>
</dbReference>
<feature type="region of interest" description="Disordered" evidence="1">
    <location>
        <begin position="1"/>
        <end position="58"/>
    </location>
</feature>
<dbReference type="HOGENOM" id="CLU_2350116_0_0_1"/>
<reference evidence="2" key="1">
    <citation type="submission" date="2013-04" db="UniProtKB">
        <authorList>
            <consortium name="EnsemblPlants"/>
        </authorList>
    </citation>
    <scope>IDENTIFICATION</scope>
</reference>
<accession>J3LE20</accession>
<name>J3LE20_ORYBR</name>
<dbReference type="EnsemblPlants" id="OB02G28870.1">
    <property type="protein sequence ID" value="OB02G28870.1"/>
    <property type="gene ID" value="OB02G28870"/>
</dbReference>
<keyword evidence="3" id="KW-1185">Reference proteome</keyword>
<feature type="compositionally biased region" description="Low complexity" evidence="1">
    <location>
        <begin position="19"/>
        <end position="34"/>
    </location>
</feature>
<evidence type="ECO:0000256" key="1">
    <source>
        <dbReference type="SAM" id="MobiDB-lite"/>
    </source>
</evidence>
<feature type="region of interest" description="Disordered" evidence="1">
    <location>
        <begin position="73"/>
        <end position="97"/>
    </location>
</feature>
<sequence length="97" mass="10597">MQGTWNAWPHLGSRRRSSPSRNSPRQTEQSVAPSMPAPAVPREGDGLDRSLVEPDGPDVPRVVQDLLLLRLPPGAHPVGLRRSRRGASSRCSCRGVR</sequence>
<protein>
    <submittedName>
        <fullName evidence="2">Uncharacterized protein</fullName>
    </submittedName>
</protein>
<feature type="compositionally biased region" description="Basic and acidic residues" evidence="1">
    <location>
        <begin position="42"/>
        <end position="52"/>
    </location>
</feature>
<dbReference type="Proteomes" id="UP000006038">
    <property type="component" value="Unassembled WGS sequence"/>
</dbReference>
<feature type="compositionally biased region" description="Low complexity" evidence="1">
    <location>
        <begin position="88"/>
        <end position="97"/>
    </location>
</feature>
<proteinExistence type="predicted"/>
<organism evidence="2">
    <name type="scientific">Oryza brachyantha</name>
    <name type="common">malo sina</name>
    <dbReference type="NCBI Taxonomy" id="4533"/>
    <lineage>
        <taxon>Eukaryota</taxon>
        <taxon>Viridiplantae</taxon>
        <taxon>Streptophyta</taxon>
        <taxon>Embryophyta</taxon>
        <taxon>Tracheophyta</taxon>
        <taxon>Spermatophyta</taxon>
        <taxon>Magnoliopsida</taxon>
        <taxon>Liliopsida</taxon>
        <taxon>Poales</taxon>
        <taxon>Poaceae</taxon>
        <taxon>BOP clade</taxon>
        <taxon>Oryzoideae</taxon>
        <taxon>Oryzeae</taxon>
        <taxon>Oryzinae</taxon>
        <taxon>Oryza</taxon>
    </lineage>
</organism>
<evidence type="ECO:0000313" key="3">
    <source>
        <dbReference type="Proteomes" id="UP000006038"/>
    </source>
</evidence>
<evidence type="ECO:0000313" key="2">
    <source>
        <dbReference type="EnsemblPlants" id="OB02G28870.1"/>
    </source>
</evidence>
<dbReference type="AlphaFoldDB" id="J3LE20"/>